<evidence type="ECO:0000313" key="2">
    <source>
        <dbReference type="Proteomes" id="UP000019205"/>
    </source>
</evidence>
<dbReference type="EMBL" id="AAOA02000001">
    <property type="protein sequence ID" value="EAQ95722.1"/>
    <property type="molecule type" value="Genomic_DNA"/>
</dbReference>
<organism evidence="1 2">
    <name type="scientific">Congregibacter litoralis KT71</name>
    <dbReference type="NCBI Taxonomy" id="314285"/>
    <lineage>
        <taxon>Bacteria</taxon>
        <taxon>Pseudomonadati</taxon>
        <taxon>Pseudomonadota</taxon>
        <taxon>Gammaproteobacteria</taxon>
        <taxon>Cellvibrionales</taxon>
        <taxon>Halieaceae</taxon>
        <taxon>Congregibacter</taxon>
    </lineage>
</organism>
<dbReference type="AlphaFoldDB" id="A4AE30"/>
<reference evidence="1 2" key="1">
    <citation type="journal article" date="2007" name="Proc. Natl. Acad. Sci. U.S.A.">
        <title>Characterization of a marine gammaproteobacterium capable of aerobic anoxygenic photosynthesis.</title>
        <authorList>
            <person name="Fuchs B.M."/>
            <person name="Spring S."/>
            <person name="Teeling H."/>
            <person name="Quast C."/>
            <person name="Wulf J."/>
            <person name="Schattenhofer M."/>
            <person name="Yan S."/>
            <person name="Ferriera S."/>
            <person name="Johnson J."/>
            <person name="Glockner F.O."/>
            <person name="Amann R."/>
        </authorList>
    </citation>
    <scope>NUCLEOTIDE SEQUENCE [LARGE SCALE GENOMIC DNA]</scope>
    <source>
        <strain evidence="1">KT71</strain>
    </source>
</reference>
<dbReference type="HOGENOM" id="CLU_091013_0_0_6"/>
<protein>
    <submittedName>
        <fullName evidence="1">Integrating conjugative element protein family</fullName>
    </submittedName>
</protein>
<dbReference type="InterPro" id="IPR022293">
    <property type="entry name" value="Integrating-conj_element"/>
</dbReference>
<dbReference type="NCBIfam" id="TIGR03759">
    <property type="entry name" value="conj_TIGR03759"/>
    <property type="match status" value="1"/>
</dbReference>
<keyword evidence="2" id="KW-1185">Reference proteome</keyword>
<dbReference type="STRING" id="314285.KT71_13839"/>
<name>A4AE30_9GAMM</name>
<gene>
    <name evidence="1" type="ORF">KT71_13839</name>
</gene>
<comment type="caution">
    <text evidence="1">The sequence shown here is derived from an EMBL/GenBank/DDBJ whole genome shotgun (WGS) entry which is preliminary data.</text>
</comment>
<dbReference type="OrthoDB" id="8442378at2"/>
<reference evidence="1 2" key="2">
    <citation type="journal article" date="2009" name="PLoS ONE">
        <title>The photosynthetic apparatus and its regulation in the aerobic gammaproteobacterium Congregibacter litoralis gen. nov., sp. nov.</title>
        <authorList>
            <person name="Spring S."/>
            <person name="Lunsdorf H."/>
            <person name="Fuchs B.M."/>
            <person name="Tindall B.J."/>
        </authorList>
    </citation>
    <scope>NUCLEOTIDE SEQUENCE [LARGE SCALE GENOMIC DNA]</scope>
    <source>
        <strain evidence="1">KT71</strain>
    </source>
</reference>
<dbReference type="RefSeq" id="WP_008295204.1">
    <property type="nucleotide sequence ID" value="NZ_CM002299.1"/>
</dbReference>
<dbReference type="eggNOG" id="COG0695">
    <property type="taxonomic scope" value="Bacteria"/>
</dbReference>
<sequence>MINARNAGLIVALLLGAGISEGSDPSQTAAVRTGTHDSGVLRTPLTEQERTRAAYWRLSESEWRRYRSLMDGIRGNISPSSLSPIEALGIHARDDAERQRYAEQWATLMREDAKRVLAFQQAYDTAGQRLFPAETLIDYDRLPDPTAKRDALWSHDRLLLFLRLDCRACEAVLARALARIDQVAGVDVFLIGIAADDDAAIRAWASDRGIRPDWVNAQRVTLNFGDSVLERIAPHGAEIPLIVRRRGDTLTLLDRGSL</sequence>
<dbReference type="Proteomes" id="UP000019205">
    <property type="component" value="Chromosome"/>
</dbReference>
<accession>A4AE30</accession>
<evidence type="ECO:0000313" key="1">
    <source>
        <dbReference type="EMBL" id="EAQ95722.1"/>
    </source>
</evidence>
<proteinExistence type="predicted"/>